<dbReference type="STRING" id="1792290.MSP8886_04349"/>
<evidence type="ECO:0000259" key="4">
    <source>
        <dbReference type="PROSITE" id="PS51186"/>
    </source>
</evidence>
<dbReference type="Proteomes" id="UP000092544">
    <property type="component" value="Unassembled WGS sequence"/>
</dbReference>
<comment type="similarity">
    <text evidence="3">Belongs to the acetyltransferase family. RimJ subfamily.</text>
</comment>
<proteinExistence type="inferred from homology"/>
<dbReference type="Gene3D" id="3.40.630.30">
    <property type="match status" value="1"/>
</dbReference>
<dbReference type="PANTHER" id="PTHR43792">
    <property type="entry name" value="GNAT FAMILY, PUTATIVE (AFU_ORTHOLOGUE AFUA_3G00765)-RELATED-RELATED"/>
    <property type="match status" value="1"/>
</dbReference>
<dbReference type="EC" id="2.3.1.-" evidence="5"/>
<evidence type="ECO:0000313" key="5">
    <source>
        <dbReference type="EMBL" id="SBS37992.1"/>
    </source>
</evidence>
<reference evidence="5 6" key="1">
    <citation type="submission" date="2016-06" db="EMBL/GenBank/DDBJ databases">
        <authorList>
            <person name="Kjaerup R.B."/>
            <person name="Dalgaard T.S."/>
            <person name="Juul-Madsen H.R."/>
        </authorList>
    </citation>
    <scope>NUCLEOTIDE SEQUENCE [LARGE SCALE GENOMIC DNA]</scope>
    <source>
        <strain evidence="5 6">CECT 8886</strain>
    </source>
</reference>
<dbReference type="AlphaFoldDB" id="A0A1A8TVA8"/>
<dbReference type="PANTHER" id="PTHR43792:SF8">
    <property type="entry name" value="[RIBOSOMAL PROTEIN US5]-ALANINE N-ACETYLTRANSFERASE"/>
    <property type="match status" value="1"/>
</dbReference>
<sequence length="201" mass="23404">MEIDTDIRLNSKRCSLRYIEESDIPYIFSASRYEGFTDGMLWSPPESEMQLVEPFKNNVKAWREGKGYCFTIETIEKADFLGRITIRKTDALGVWDIGFWIHPEHQGNGYMSEAVQLIIEFGFTQLKANAIQACYALWNKASQSVLRNNGFEFVKYLPEGFLKNGKWVEENLVELIAKKWLENTEQVQAMDAKRPHQWCKC</sequence>
<gene>
    <name evidence="5" type="primary">ydaF_7</name>
    <name evidence="5" type="ORF">MSP8886_04349</name>
</gene>
<dbReference type="Pfam" id="PF13302">
    <property type="entry name" value="Acetyltransf_3"/>
    <property type="match status" value="1"/>
</dbReference>
<dbReference type="InterPro" id="IPR051531">
    <property type="entry name" value="N-acetyltransferase"/>
</dbReference>
<dbReference type="GO" id="GO:0005737">
    <property type="term" value="C:cytoplasm"/>
    <property type="evidence" value="ECO:0007669"/>
    <property type="project" value="TreeGrafter"/>
</dbReference>
<keyword evidence="6" id="KW-1185">Reference proteome</keyword>
<dbReference type="PROSITE" id="PS51186">
    <property type="entry name" value="GNAT"/>
    <property type="match status" value="1"/>
</dbReference>
<dbReference type="EMBL" id="FLOB01000024">
    <property type="protein sequence ID" value="SBS37992.1"/>
    <property type="molecule type" value="Genomic_DNA"/>
</dbReference>
<organism evidence="5 6">
    <name type="scientific">Marinomonas spartinae</name>
    <dbReference type="NCBI Taxonomy" id="1792290"/>
    <lineage>
        <taxon>Bacteria</taxon>
        <taxon>Pseudomonadati</taxon>
        <taxon>Pseudomonadota</taxon>
        <taxon>Gammaproteobacteria</taxon>
        <taxon>Oceanospirillales</taxon>
        <taxon>Oceanospirillaceae</taxon>
        <taxon>Marinomonas</taxon>
    </lineage>
</organism>
<dbReference type="RefSeq" id="WP_067021108.1">
    <property type="nucleotide sequence ID" value="NZ_FLOB01000024.1"/>
</dbReference>
<dbReference type="GO" id="GO:0008999">
    <property type="term" value="F:protein-N-terminal-alanine acetyltransferase activity"/>
    <property type="evidence" value="ECO:0007669"/>
    <property type="project" value="TreeGrafter"/>
</dbReference>
<evidence type="ECO:0000256" key="3">
    <source>
        <dbReference type="ARBA" id="ARBA00038502"/>
    </source>
</evidence>
<dbReference type="SUPFAM" id="SSF55729">
    <property type="entry name" value="Acyl-CoA N-acyltransferases (Nat)"/>
    <property type="match status" value="1"/>
</dbReference>
<feature type="domain" description="N-acetyltransferase" evidence="4">
    <location>
        <begin position="14"/>
        <end position="182"/>
    </location>
</feature>
<keyword evidence="2 5" id="KW-0012">Acyltransferase</keyword>
<protein>
    <submittedName>
        <fullName evidence="5">Putative ribosomal N-acetyltransferase YdaF</fullName>
        <ecNumber evidence="5">2.3.1.-</ecNumber>
    </submittedName>
</protein>
<evidence type="ECO:0000256" key="2">
    <source>
        <dbReference type="ARBA" id="ARBA00023315"/>
    </source>
</evidence>
<evidence type="ECO:0000256" key="1">
    <source>
        <dbReference type="ARBA" id="ARBA00022679"/>
    </source>
</evidence>
<accession>A0A1A8TVA8</accession>
<keyword evidence="1 5" id="KW-0808">Transferase</keyword>
<name>A0A1A8TVA8_9GAMM</name>
<dbReference type="InterPro" id="IPR000182">
    <property type="entry name" value="GNAT_dom"/>
</dbReference>
<dbReference type="InterPro" id="IPR016181">
    <property type="entry name" value="Acyl_CoA_acyltransferase"/>
</dbReference>
<evidence type="ECO:0000313" key="6">
    <source>
        <dbReference type="Proteomes" id="UP000092544"/>
    </source>
</evidence>
<dbReference type="OrthoDB" id="9784707at2"/>